<keyword evidence="4" id="KW-0378">Hydrolase</keyword>
<sequence>MESNRQWVLQKPVDDVATALTRLQKGTEIVIEDAKHPLVLVQDIPFGHKFAIRDLPVGAHVHKYGQVIGRATQMIRAGEHVHVHNLESLRGRGDLQRGESSVQNSSLFPG</sequence>
<dbReference type="InterPro" id="IPR044144">
    <property type="entry name" value="SAF_UxaA/GarD"/>
</dbReference>
<dbReference type="EMBL" id="CP104067">
    <property type="protein sequence ID" value="WAH40535.1"/>
    <property type="molecule type" value="Genomic_DNA"/>
</dbReference>
<evidence type="ECO:0000256" key="1">
    <source>
        <dbReference type="ARBA" id="ARBA00023239"/>
    </source>
</evidence>
<dbReference type="GO" id="GO:0016787">
    <property type="term" value="F:hydrolase activity"/>
    <property type="evidence" value="ECO:0007669"/>
    <property type="project" value="UniProtKB-KW"/>
</dbReference>
<dbReference type="Proteomes" id="UP001164761">
    <property type="component" value="Chromosome"/>
</dbReference>
<keyword evidence="1" id="KW-0456">Lyase</keyword>
<dbReference type="RefSeq" id="WP_268004434.1">
    <property type="nucleotide sequence ID" value="NZ_BSUT01000001.1"/>
</dbReference>
<dbReference type="Gene3D" id="2.30.130.110">
    <property type="match status" value="1"/>
</dbReference>
<evidence type="ECO:0000256" key="2">
    <source>
        <dbReference type="SAM" id="MobiDB-lite"/>
    </source>
</evidence>
<dbReference type="InterPro" id="IPR013974">
    <property type="entry name" value="SAF"/>
</dbReference>
<evidence type="ECO:0000313" key="4">
    <source>
        <dbReference type="EMBL" id="WAH40535.1"/>
    </source>
</evidence>
<feature type="compositionally biased region" description="Basic and acidic residues" evidence="2">
    <location>
        <begin position="88"/>
        <end position="97"/>
    </location>
</feature>
<feature type="compositionally biased region" description="Polar residues" evidence="2">
    <location>
        <begin position="98"/>
        <end position="110"/>
    </location>
</feature>
<protein>
    <submittedName>
        <fullName evidence="4">UxaA family hydrolase</fullName>
    </submittedName>
</protein>
<feature type="region of interest" description="Disordered" evidence="2">
    <location>
        <begin position="88"/>
        <end position="110"/>
    </location>
</feature>
<dbReference type="InterPro" id="IPR052172">
    <property type="entry name" value="UxaA_altronate/galactarate_dh"/>
</dbReference>
<evidence type="ECO:0000259" key="3">
    <source>
        <dbReference type="SMART" id="SM00858"/>
    </source>
</evidence>
<dbReference type="PANTHER" id="PTHR30536">
    <property type="entry name" value="ALTRONATE/GALACTARATE DEHYDRATASE"/>
    <property type="match status" value="1"/>
</dbReference>
<dbReference type="Pfam" id="PF08666">
    <property type="entry name" value="SAF"/>
    <property type="match status" value="1"/>
</dbReference>
<feature type="domain" description="SAF" evidence="3">
    <location>
        <begin position="14"/>
        <end position="87"/>
    </location>
</feature>
<proteinExistence type="predicted"/>
<dbReference type="CDD" id="cd11613">
    <property type="entry name" value="SAF_AH_GD"/>
    <property type="match status" value="1"/>
</dbReference>
<dbReference type="PANTHER" id="PTHR30536:SF5">
    <property type="entry name" value="ALTRONATE DEHYDRATASE"/>
    <property type="match status" value="1"/>
</dbReference>
<name>A0ABY6ZEG8_9BACL</name>
<reference evidence="4" key="1">
    <citation type="submission" date="2022-08" db="EMBL/GenBank/DDBJ databases">
        <title>Alicyclobacillus fastidiosus DSM 17978, complete genome.</title>
        <authorList>
            <person name="Wang Q."/>
            <person name="Cai R."/>
            <person name="Wang Z."/>
        </authorList>
    </citation>
    <scope>NUCLEOTIDE SEQUENCE</scope>
    <source>
        <strain evidence="4">DSM 17978</strain>
    </source>
</reference>
<accession>A0ABY6ZEG8</accession>
<gene>
    <name evidence="4" type="ORF">NZD89_19775</name>
</gene>
<evidence type="ECO:0000313" key="5">
    <source>
        <dbReference type="Proteomes" id="UP001164761"/>
    </source>
</evidence>
<dbReference type="SMART" id="SM00858">
    <property type="entry name" value="SAF"/>
    <property type="match status" value="1"/>
</dbReference>
<keyword evidence="5" id="KW-1185">Reference proteome</keyword>
<organism evidence="4 5">
    <name type="scientific">Alicyclobacillus fastidiosus</name>
    <dbReference type="NCBI Taxonomy" id="392011"/>
    <lineage>
        <taxon>Bacteria</taxon>
        <taxon>Bacillati</taxon>
        <taxon>Bacillota</taxon>
        <taxon>Bacilli</taxon>
        <taxon>Bacillales</taxon>
        <taxon>Alicyclobacillaceae</taxon>
        <taxon>Alicyclobacillus</taxon>
    </lineage>
</organism>